<dbReference type="EMBL" id="CP035493">
    <property type="protein sequence ID" value="QAY70040.1"/>
    <property type="molecule type" value="Genomic_DNA"/>
</dbReference>
<evidence type="ECO:0000313" key="2">
    <source>
        <dbReference type="Proteomes" id="UP000292118"/>
    </source>
</evidence>
<dbReference type="KEGG" id="xya:ET471_08325"/>
<reference evidence="1 2" key="1">
    <citation type="submission" date="2019-01" db="EMBL/GenBank/DDBJ databases">
        <title>Genome sequencing of strain FW10M-9.</title>
        <authorList>
            <person name="Heo J."/>
            <person name="Kim S.-J."/>
            <person name="Kim J.-S."/>
            <person name="Hong S.-B."/>
            <person name="Kwon S.-W."/>
        </authorList>
    </citation>
    <scope>NUCLEOTIDE SEQUENCE [LARGE SCALE GENOMIC DNA]</scope>
    <source>
        <strain evidence="1 2">FW10M-9</strain>
    </source>
</reference>
<protein>
    <submittedName>
        <fullName evidence="1">Uncharacterized protein</fullName>
    </submittedName>
</protein>
<evidence type="ECO:0000313" key="1">
    <source>
        <dbReference type="EMBL" id="QAY70040.1"/>
    </source>
</evidence>
<dbReference type="Proteomes" id="UP000292118">
    <property type="component" value="Chromosome"/>
</dbReference>
<dbReference type="AlphaFoldDB" id="A0A4P6F2H8"/>
<accession>A0A4P6F2H8</accession>
<dbReference type="OrthoDB" id="9979650at2"/>
<keyword evidence="2" id="KW-1185">Reference proteome</keyword>
<sequence length="83" mass="9407">MSTTTDELAHLDVDLDETVPCSVVDCDHDADWALYLHDCRHTLPTCTACRDYLSQIAGLIDGPFITHKPACPAHNYHWTWRPL</sequence>
<dbReference type="RefSeq" id="WP_129187553.1">
    <property type="nucleotide sequence ID" value="NZ_CP035493.1"/>
</dbReference>
<name>A0A4P6F2H8_9MICO</name>
<gene>
    <name evidence="1" type="ORF">ET471_08325</name>
</gene>
<organism evidence="1 2">
    <name type="scientific">Xylanimonas protaetiae</name>
    <dbReference type="NCBI Taxonomy" id="2509457"/>
    <lineage>
        <taxon>Bacteria</taxon>
        <taxon>Bacillati</taxon>
        <taxon>Actinomycetota</taxon>
        <taxon>Actinomycetes</taxon>
        <taxon>Micrococcales</taxon>
        <taxon>Promicromonosporaceae</taxon>
        <taxon>Xylanimonas</taxon>
    </lineage>
</organism>
<proteinExistence type="predicted"/>